<feature type="compositionally biased region" description="Basic and acidic residues" evidence="9">
    <location>
        <begin position="90"/>
        <end position="111"/>
    </location>
</feature>
<keyword evidence="2" id="KW-0134">Cell wall</keyword>
<dbReference type="Pfam" id="PF03777">
    <property type="entry name" value="ChpA-C"/>
    <property type="match status" value="2"/>
</dbReference>
<evidence type="ECO:0000256" key="9">
    <source>
        <dbReference type="SAM" id="MobiDB-lite"/>
    </source>
</evidence>
<evidence type="ECO:0000313" key="13">
    <source>
        <dbReference type="EMBL" id="TGB07679.1"/>
    </source>
</evidence>
<feature type="compositionally biased region" description="Basic and acidic residues" evidence="9">
    <location>
        <begin position="176"/>
        <end position="209"/>
    </location>
</feature>
<dbReference type="Proteomes" id="UP000297948">
    <property type="component" value="Unassembled WGS sequence"/>
</dbReference>
<evidence type="ECO:0000256" key="8">
    <source>
        <dbReference type="PROSITE-ProRule" id="PRU01232"/>
    </source>
</evidence>
<gene>
    <name evidence="13" type="ORF">E4099_16740</name>
</gene>
<evidence type="ECO:0000256" key="10">
    <source>
        <dbReference type="SAM" id="SignalP"/>
    </source>
</evidence>
<feature type="chain" id="PRO_5021318113" evidence="10">
    <location>
        <begin position="29"/>
        <end position="245"/>
    </location>
</feature>
<dbReference type="PROSITE" id="PS50847">
    <property type="entry name" value="GRAM_POS_ANCHORING"/>
    <property type="match status" value="1"/>
</dbReference>
<dbReference type="OrthoDB" id="3544424at2"/>
<feature type="signal peptide" evidence="10">
    <location>
        <begin position="1"/>
        <end position="28"/>
    </location>
</feature>
<comment type="caution">
    <text evidence="13">The sequence shown here is derived from an EMBL/GenBank/DDBJ whole genome shotgun (WGS) entry which is preliminary data.</text>
</comment>
<evidence type="ECO:0000256" key="6">
    <source>
        <dbReference type="ARBA" id="ARBA00023087"/>
    </source>
</evidence>
<protein>
    <submittedName>
        <fullName evidence="13">Chaplin</fullName>
    </submittedName>
</protein>
<dbReference type="InterPro" id="IPR005528">
    <property type="entry name" value="ChpA-H"/>
</dbReference>
<evidence type="ECO:0000256" key="4">
    <source>
        <dbReference type="ARBA" id="ARBA00022729"/>
    </source>
</evidence>
<sequence>MRKVARNSLMTVAAAGSVLAATAGYANAVGSGAHGTASDSPGVASGNTVQVPVDIPVEVCNNTINVVGLLNPALGGACHVDSGSHSSSVRTHDTHGKETRREEVRREESHHTGALAEGSSKGSPGVLSGNTVQLPIHVPVEVCGNSIDIVGIGNTAADSDCEIGAEAPKPRPAKPHRPEEKPKPHTRAPEHHEQISHRAVQDPQVDPREQLAQTGADSLDVLAPAGAAALLAGAVLYRRARARQH</sequence>
<evidence type="ECO:0000256" key="2">
    <source>
        <dbReference type="ARBA" id="ARBA00022512"/>
    </source>
</evidence>
<keyword evidence="7" id="KW-0572">Peptidoglycan-anchor</keyword>
<dbReference type="InterPro" id="IPR019931">
    <property type="entry name" value="LPXTG_anchor"/>
</dbReference>
<keyword evidence="3" id="KW-0964">Secreted</keyword>
<evidence type="ECO:0000256" key="3">
    <source>
        <dbReference type="ARBA" id="ARBA00022525"/>
    </source>
</evidence>
<evidence type="ECO:0000259" key="11">
    <source>
        <dbReference type="PROSITE" id="PS50847"/>
    </source>
</evidence>
<keyword evidence="6 8" id="KW-0034">Amyloid</keyword>
<keyword evidence="14" id="KW-1185">Reference proteome</keyword>
<dbReference type="GO" id="GO:0007155">
    <property type="term" value="P:cell adhesion"/>
    <property type="evidence" value="ECO:0007669"/>
    <property type="project" value="UniProtKB-KW"/>
</dbReference>
<keyword evidence="5" id="KW-0130">Cell adhesion</keyword>
<evidence type="ECO:0000256" key="7">
    <source>
        <dbReference type="ARBA" id="ARBA00023088"/>
    </source>
</evidence>
<proteinExistence type="predicted"/>
<evidence type="ECO:0000313" key="14">
    <source>
        <dbReference type="Proteomes" id="UP000297948"/>
    </source>
</evidence>
<evidence type="ECO:0000256" key="5">
    <source>
        <dbReference type="ARBA" id="ARBA00022889"/>
    </source>
</evidence>
<organism evidence="13 14">
    <name type="scientific">Streptomyces palmae</name>
    <dbReference type="NCBI Taxonomy" id="1701085"/>
    <lineage>
        <taxon>Bacteria</taxon>
        <taxon>Bacillati</taxon>
        <taxon>Actinomycetota</taxon>
        <taxon>Actinomycetes</taxon>
        <taxon>Kitasatosporales</taxon>
        <taxon>Streptomycetaceae</taxon>
        <taxon>Streptomyces</taxon>
    </lineage>
</organism>
<comment type="subcellular location">
    <subcellularLocation>
        <location evidence="1">Secreted</location>
        <location evidence="1">Cell wall</location>
    </subcellularLocation>
</comment>
<evidence type="ECO:0000259" key="12">
    <source>
        <dbReference type="PROSITE" id="PS51884"/>
    </source>
</evidence>
<feature type="domain" description="Chaplin" evidence="12">
    <location>
        <begin position="40"/>
        <end position="80"/>
    </location>
</feature>
<feature type="region of interest" description="Disordered" evidence="9">
    <location>
        <begin position="80"/>
        <end position="128"/>
    </location>
</feature>
<reference evidence="13 14" key="1">
    <citation type="submission" date="2019-03" db="EMBL/GenBank/DDBJ databases">
        <authorList>
            <person name="Gonzalez-Pimentel J.L."/>
        </authorList>
    </citation>
    <scope>NUCLEOTIDE SEQUENCE [LARGE SCALE GENOMIC DNA]</scope>
    <source>
        <strain evidence="13 14">JCM 31289</strain>
    </source>
</reference>
<feature type="domain" description="Chaplin" evidence="12">
    <location>
        <begin position="123"/>
        <end position="163"/>
    </location>
</feature>
<name>A0A4Z0HBN7_9ACTN</name>
<dbReference type="EMBL" id="SRID01000145">
    <property type="protein sequence ID" value="TGB07679.1"/>
    <property type="molecule type" value="Genomic_DNA"/>
</dbReference>
<dbReference type="PROSITE" id="PS51884">
    <property type="entry name" value="CHAPLIN"/>
    <property type="match status" value="2"/>
</dbReference>
<keyword evidence="4 10" id="KW-0732">Signal</keyword>
<accession>A0A4Z0HBN7</accession>
<dbReference type="AlphaFoldDB" id="A0A4Z0HBN7"/>
<feature type="region of interest" description="Disordered" evidence="9">
    <location>
        <begin position="162"/>
        <end position="213"/>
    </location>
</feature>
<feature type="domain" description="Gram-positive cocci surface proteins LPxTG" evidence="11">
    <location>
        <begin position="211"/>
        <end position="245"/>
    </location>
</feature>
<evidence type="ECO:0000256" key="1">
    <source>
        <dbReference type="ARBA" id="ARBA00004191"/>
    </source>
</evidence>
<dbReference type="RefSeq" id="WP_135339871.1">
    <property type="nucleotide sequence ID" value="NZ_JBHLTX010000017.1"/>
</dbReference>